<gene>
    <name evidence="2" type="ORF">F511_36699</name>
</gene>
<dbReference type="Proteomes" id="UP000250235">
    <property type="component" value="Unassembled WGS sequence"/>
</dbReference>
<accession>A0A2Z7CC76</accession>
<reference evidence="2 3" key="1">
    <citation type="journal article" date="2015" name="Proc. Natl. Acad. Sci. U.S.A.">
        <title>The resurrection genome of Boea hygrometrica: A blueprint for survival of dehydration.</title>
        <authorList>
            <person name="Xiao L."/>
            <person name="Yang G."/>
            <person name="Zhang L."/>
            <person name="Yang X."/>
            <person name="Zhao S."/>
            <person name="Ji Z."/>
            <person name="Zhou Q."/>
            <person name="Hu M."/>
            <person name="Wang Y."/>
            <person name="Chen M."/>
            <person name="Xu Y."/>
            <person name="Jin H."/>
            <person name="Xiao X."/>
            <person name="Hu G."/>
            <person name="Bao F."/>
            <person name="Hu Y."/>
            <person name="Wan P."/>
            <person name="Li L."/>
            <person name="Deng X."/>
            <person name="Kuang T."/>
            <person name="Xiang C."/>
            <person name="Zhu J.K."/>
            <person name="Oliver M.J."/>
            <person name="He Y."/>
        </authorList>
    </citation>
    <scope>NUCLEOTIDE SEQUENCE [LARGE SCALE GENOMIC DNA]</scope>
    <source>
        <strain evidence="3">cv. XS01</strain>
    </source>
</reference>
<dbReference type="EMBL" id="KQ996630">
    <property type="protein sequence ID" value="KZV44612.1"/>
    <property type="molecule type" value="Genomic_DNA"/>
</dbReference>
<name>A0A2Z7CC76_9LAMI</name>
<evidence type="ECO:0000313" key="2">
    <source>
        <dbReference type="EMBL" id="KZV44612.1"/>
    </source>
</evidence>
<evidence type="ECO:0000313" key="3">
    <source>
        <dbReference type="Proteomes" id="UP000250235"/>
    </source>
</evidence>
<feature type="compositionally biased region" description="Basic and acidic residues" evidence="1">
    <location>
        <begin position="69"/>
        <end position="87"/>
    </location>
</feature>
<dbReference type="AlphaFoldDB" id="A0A2Z7CC76"/>
<feature type="region of interest" description="Disordered" evidence="1">
    <location>
        <begin position="68"/>
        <end position="87"/>
    </location>
</feature>
<organism evidence="2 3">
    <name type="scientific">Dorcoceras hygrometricum</name>
    <dbReference type="NCBI Taxonomy" id="472368"/>
    <lineage>
        <taxon>Eukaryota</taxon>
        <taxon>Viridiplantae</taxon>
        <taxon>Streptophyta</taxon>
        <taxon>Embryophyta</taxon>
        <taxon>Tracheophyta</taxon>
        <taxon>Spermatophyta</taxon>
        <taxon>Magnoliopsida</taxon>
        <taxon>eudicotyledons</taxon>
        <taxon>Gunneridae</taxon>
        <taxon>Pentapetalae</taxon>
        <taxon>asterids</taxon>
        <taxon>lamiids</taxon>
        <taxon>Lamiales</taxon>
        <taxon>Gesneriaceae</taxon>
        <taxon>Didymocarpoideae</taxon>
        <taxon>Trichosporeae</taxon>
        <taxon>Loxocarpinae</taxon>
        <taxon>Dorcoceras</taxon>
    </lineage>
</organism>
<evidence type="ECO:0000256" key="1">
    <source>
        <dbReference type="SAM" id="MobiDB-lite"/>
    </source>
</evidence>
<protein>
    <submittedName>
        <fullName evidence="2">Uncharacterized protein</fullName>
    </submittedName>
</protein>
<dbReference type="OrthoDB" id="97058at2759"/>
<proteinExistence type="predicted"/>
<sequence>MMAMRKSKDLNKFELHNLFADLKASNSSWRSDRREPSTFQTMKAFAVTEEASKGCSANKSAYFAADCTKPNKDDKMSSDRRQDRDNKKMFRKKNVAILITVDESVDSRYSRRLLMSNVEQEADTSKTRNDGVLDLRRISSNITISRKLKAISSCEEKRKKEATSYRKIYQQRATIQQMVLSTMIQQKRKVKDSAVGLTRLLRSKEEVVISKDDVSLSIGRNCEQQP</sequence>
<keyword evidence="3" id="KW-1185">Reference proteome</keyword>